<proteinExistence type="predicted"/>
<keyword evidence="6" id="KW-1185">Reference proteome</keyword>
<comment type="subcellular location">
    <subcellularLocation>
        <location evidence="1">Secreted</location>
    </subcellularLocation>
</comment>
<gene>
    <name evidence="5" type="ORF">ALC60_14637</name>
</gene>
<keyword evidence="3" id="KW-1015">Disulfide bond</keyword>
<name>A0A151WEF8_9HYME</name>
<dbReference type="PRINTS" id="PR00837">
    <property type="entry name" value="V5TPXLIKE"/>
</dbReference>
<protein>
    <submittedName>
        <fullName evidence="5">Venom allergen 3</fullName>
    </submittedName>
</protein>
<dbReference type="Pfam" id="PF00188">
    <property type="entry name" value="CAP"/>
    <property type="match status" value="2"/>
</dbReference>
<keyword evidence="2" id="KW-0964">Secreted</keyword>
<evidence type="ECO:0000313" key="5">
    <source>
        <dbReference type="EMBL" id="KYQ46215.1"/>
    </source>
</evidence>
<dbReference type="EMBL" id="KQ983238">
    <property type="protein sequence ID" value="KYQ46215.1"/>
    <property type="molecule type" value="Genomic_DNA"/>
</dbReference>
<dbReference type="SMART" id="SM00198">
    <property type="entry name" value="SCP"/>
    <property type="match status" value="2"/>
</dbReference>
<feature type="domain" description="SCP" evidence="4">
    <location>
        <begin position="242"/>
        <end position="401"/>
    </location>
</feature>
<feature type="domain" description="SCP" evidence="4">
    <location>
        <begin position="65"/>
        <end position="226"/>
    </location>
</feature>
<dbReference type="PROSITE" id="PS01010">
    <property type="entry name" value="CRISP_2"/>
    <property type="match status" value="1"/>
</dbReference>
<dbReference type="Gene3D" id="3.40.33.10">
    <property type="entry name" value="CAP"/>
    <property type="match status" value="2"/>
</dbReference>
<reference evidence="5 6" key="1">
    <citation type="submission" date="2015-09" db="EMBL/GenBank/DDBJ databases">
        <title>Trachymyrmex zeteki WGS genome.</title>
        <authorList>
            <person name="Nygaard S."/>
            <person name="Hu H."/>
            <person name="Boomsma J."/>
            <person name="Zhang G."/>
        </authorList>
    </citation>
    <scope>NUCLEOTIDE SEQUENCE [LARGE SCALE GENOMIC DNA]</scope>
    <source>
        <strain evidence="5">Tzet28-1</strain>
        <tissue evidence="5">Whole body</tissue>
    </source>
</reference>
<evidence type="ECO:0000256" key="1">
    <source>
        <dbReference type="ARBA" id="ARBA00004613"/>
    </source>
</evidence>
<evidence type="ECO:0000256" key="3">
    <source>
        <dbReference type="ARBA" id="ARBA00023157"/>
    </source>
</evidence>
<dbReference type="InterPro" id="IPR014044">
    <property type="entry name" value="CAP_dom"/>
</dbReference>
<sequence>MVRGAFYYYGVNALCRIKCGNFDQKGYHKILVHHTIPAGKKLIGRGFISKPAKECGQSEVGLSDTDKTIIVNKHNELRLRIASGQEPRGNPGPQPEAVSMPNMTWDEELAKIAQRWANQCIFDYDECRDVDRFRVGQNIAQTFSLDVGQNDATLERLILLWYNEVNNFDNTKVEKYEYNSKAADYTQMVWAKSTEIGCGLIKYINLRDGAKITLICNYGQSGNTIEPSATCKQVYKVGVTNEDIDSILTIHNKLRQRVALGQESRGNPGWQPKAVDMPNLTWNKELANIAQRWVNQCNYGHDACRDINKYQVGQNVAQSYSSGENDYTMQNFIDLWYNEVENFDARRVNQPFKMQAETSHYTQIVWAETKEVGCGFMTYKNNQWNTSYLACNYGPGGNVIGGKMYEIAN</sequence>
<dbReference type="STRING" id="64791.A0A151WEF8"/>
<dbReference type="CDD" id="cd05380">
    <property type="entry name" value="CAP_euk"/>
    <property type="match status" value="2"/>
</dbReference>
<dbReference type="Proteomes" id="UP000075809">
    <property type="component" value="Unassembled WGS sequence"/>
</dbReference>
<evidence type="ECO:0000259" key="4">
    <source>
        <dbReference type="SMART" id="SM00198"/>
    </source>
</evidence>
<dbReference type="SUPFAM" id="SSF55797">
    <property type="entry name" value="PR-1-like"/>
    <property type="match status" value="2"/>
</dbReference>
<evidence type="ECO:0000256" key="2">
    <source>
        <dbReference type="ARBA" id="ARBA00022525"/>
    </source>
</evidence>
<dbReference type="PANTHER" id="PTHR10334">
    <property type="entry name" value="CYSTEINE-RICH SECRETORY PROTEIN-RELATED"/>
    <property type="match status" value="1"/>
</dbReference>
<accession>A0A151WEF8</accession>
<dbReference type="InterPro" id="IPR018244">
    <property type="entry name" value="Allrgn_V5/Tpx1_CS"/>
</dbReference>
<dbReference type="InterPro" id="IPR001283">
    <property type="entry name" value="CRISP-related"/>
</dbReference>
<dbReference type="AlphaFoldDB" id="A0A151WEF8"/>
<dbReference type="InterPro" id="IPR035940">
    <property type="entry name" value="CAP_sf"/>
</dbReference>
<organism evidence="5 6">
    <name type="scientific">Mycetomoellerius zeteki</name>
    <dbReference type="NCBI Taxonomy" id="64791"/>
    <lineage>
        <taxon>Eukaryota</taxon>
        <taxon>Metazoa</taxon>
        <taxon>Ecdysozoa</taxon>
        <taxon>Arthropoda</taxon>
        <taxon>Hexapoda</taxon>
        <taxon>Insecta</taxon>
        <taxon>Pterygota</taxon>
        <taxon>Neoptera</taxon>
        <taxon>Endopterygota</taxon>
        <taxon>Hymenoptera</taxon>
        <taxon>Apocrita</taxon>
        <taxon>Aculeata</taxon>
        <taxon>Formicoidea</taxon>
        <taxon>Formicidae</taxon>
        <taxon>Myrmicinae</taxon>
        <taxon>Mycetomoellerius</taxon>
    </lineage>
</organism>
<dbReference type="GO" id="GO:0005576">
    <property type="term" value="C:extracellular region"/>
    <property type="evidence" value="ECO:0007669"/>
    <property type="project" value="UniProtKB-SubCell"/>
</dbReference>
<evidence type="ECO:0000313" key="6">
    <source>
        <dbReference type="Proteomes" id="UP000075809"/>
    </source>
</evidence>
<dbReference type="PRINTS" id="PR00838">
    <property type="entry name" value="V5ALLERGEN"/>
</dbReference>
<dbReference type="InterPro" id="IPR002413">
    <property type="entry name" value="V5_allergen-like"/>
</dbReference>